<protein>
    <submittedName>
        <fullName evidence="8">TetR family transcriptional regulator</fullName>
    </submittedName>
</protein>
<dbReference type="InterPro" id="IPR039538">
    <property type="entry name" value="BetI_C"/>
</dbReference>
<evidence type="ECO:0000313" key="8">
    <source>
        <dbReference type="EMBL" id="PWJ47047.1"/>
    </source>
</evidence>
<dbReference type="SUPFAM" id="SSF48498">
    <property type="entry name" value="Tetracyclin repressor-like, C-terminal domain"/>
    <property type="match status" value="1"/>
</dbReference>
<dbReference type="InterPro" id="IPR050109">
    <property type="entry name" value="HTH-type_TetR-like_transc_reg"/>
</dbReference>
<dbReference type="InterPro" id="IPR001647">
    <property type="entry name" value="HTH_TetR"/>
</dbReference>
<dbReference type="Pfam" id="PF00440">
    <property type="entry name" value="TetR_N"/>
    <property type="match status" value="1"/>
</dbReference>
<evidence type="ECO:0000256" key="3">
    <source>
        <dbReference type="ARBA" id="ARBA00023125"/>
    </source>
</evidence>
<comment type="caution">
    <text evidence="8">The sequence shown here is derived from an EMBL/GenBank/DDBJ whole genome shotgun (WGS) entry which is preliminary data.</text>
</comment>
<keyword evidence="4" id="KW-0804">Transcription</keyword>
<dbReference type="InterPro" id="IPR036271">
    <property type="entry name" value="Tet_transcr_reg_TetR-rel_C_sf"/>
</dbReference>
<dbReference type="PANTHER" id="PTHR30055">
    <property type="entry name" value="HTH-TYPE TRANSCRIPTIONAL REGULATOR RUTR"/>
    <property type="match status" value="1"/>
</dbReference>
<dbReference type="InterPro" id="IPR009057">
    <property type="entry name" value="Homeodomain-like_sf"/>
</dbReference>
<feature type="DNA-binding region" description="H-T-H motif" evidence="5">
    <location>
        <begin position="36"/>
        <end position="55"/>
    </location>
</feature>
<dbReference type="EMBL" id="QGDQ01000042">
    <property type="protein sequence ID" value="PWJ47047.1"/>
    <property type="molecule type" value="Genomic_DNA"/>
</dbReference>
<organism evidence="8 9">
    <name type="scientific">Quadrisphaera granulorum</name>
    <dbReference type="NCBI Taxonomy" id="317664"/>
    <lineage>
        <taxon>Bacteria</taxon>
        <taxon>Bacillati</taxon>
        <taxon>Actinomycetota</taxon>
        <taxon>Actinomycetes</taxon>
        <taxon>Kineosporiales</taxon>
        <taxon>Kineosporiaceae</taxon>
        <taxon>Quadrisphaera</taxon>
    </lineage>
</organism>
<reference evidence="8 9" key="1">
    <citation type="submission" date="2018-03" db="EMBL/GenBank/DDBJ databases">
        <title>Genomic Encyclopedia of Archaeal and Bacterial Type Strains, Phase II (KMG-II): from individual species to whole genera.</title>
        <authorList>
            <person name="Goeker M."/>
        </authorList>
    </citation>
    <scope>NUCLEOTIDE SEQUENCE [LARGE SCALE GENOMIC DNA]</scope>
    <source>
        <strain evidence="8 9">DSM 44889</strain>
    </source>
</reference>
<keyword evidence="3 5" id="KW-0238">DNA-binding</keyword>
<dbReference type="InterPro" id="IPR023772">
    <property type="entry name" value="DNA-bd_HTH_TetR-type_CS"/>
</dbReference>
<evidence type="ECO:0000256" key="6">
    <source>
        <dbReference type="SAM" id="MobiDB-lite"/>
    </source>
</evidence>
<dbReference type="SUPFAM" id="SSF46689">
    <property type="entry name" value="Homeodomain-like"/>
    <property type="match status" value="1"/>
</dbReference>
<dbReference type="PROSITE" id="PS50977">
    <property type="entry name" value="HTH_TETR_2"/>
    <property type="match status" value="1"/>
</dbReference>
<evidence type="ECO:0000259" key="7">
    <source>
        <dbReference type="PROSITE" id="PS50977"/>
    </source>
</evidence>
<dbReference type="OrthoDB" id="9816296at2"/>
<dbReference type="GO" id="GO:0000976">
    <property type="term" value="F:transcription cis-regulatory region binding"/>
    <property type="evidence" value="ECO:0007669"/>
    <property type="project" value="TreeGrafter"/>
</dbReference>
<proteinExistence type="predicted"/>
<name>A0A316AB48_9ACTN</name>
<accession>A0A316AB48</accession>
<feature type="domain" description="HTH tetR-type" evidence="7">
    <location>
        <begin position="13"/>
        <end position="73"/>
    </location>
</feature>
<gene>
    <name evidence="8" type="ORF">BXY45_1429</name>
</gene>
<keyword evidence="1" id="KW-0678">Repressor</keyword>
<dbReference type="Pfam" id="PF13977">
    <property type="entry name" value="TetR_C_6"/>
    <property type="match status" value="1"/>
</dbReference>
<evidence type="ECO:0000313" key="9">
    <source>
        <dbReference type="Proteomes" id="UP000245469"/>
    </source>
</evidence>
<dbReference type="Gene3D" id="1.10.357.10">
    <property type="entry name" value="Tetracycline Repressor, domain 2"/>
    <property type="match status" value="1"/>
</dbReference>
<dbReference type="RefSeq" id="WP_109776562.1">
    <property type="nucleotide sequence ID" value="NZ_QGDQ01000042.1"/>
</dbReference>
<evidence type="ECO:0000256" key="2">
    <source>
        <dbReference type="ARBA" id="ARBA00023015"/>
    </source>
</evidence>
<evidence type="ECO:0000256" key="4">
    <source>
        <dbReference type="ARBA" id="ARBA00023163"/>
    </source>
</evidence>
<evidence type="ECO:0000256" key="5">
    <source>
        <dbReference type="PROSITE-ProRule" id="PRU00335"/>
    </source>
</evidence>
<keyword evidence="9" id="KW-1185">Reference proteome</keyword>
<dbReference type="Proteomes" id="UP000245469">
    <property type="component" value="Unassembled WGS sequence"/>
</dbReference>
<dbReference type="AlphaFoldDB" id="A0A316AB48"/>
<dbReference type="PROSITE" id="PS01081">
    <property type="entry name" value="HTH_TETR_1"/>
    <property type="match status" value="1"/>
</dbReference>
<dbReference type="GO" id="GO:0003700">
    <property type="term" value="F:DNA-binding transcription factor activity"/>
    <property type="evidence" value="ECO:0007669"/>
    <property type="project" value="TreeGrafter"/>
</dbReference>
<feature type="region of interest" description="Disordered" evidence="6">
    <location>
        <begin position="145"/>
        <end position="165"/>
    </location>
</feature>
<keyword evidence="2" id="KW-0805">Transcription regulation</keyword>
<evidence type="ECO:0000256" key="1">
    <source>
        <dbReference type="ARBA" id="ARBA00022491"/>
    </source>
</evidence>
<sequence length="212" mass="23072">MNGPNESVSARQQQRREDVAAAVWRVLDKAGFAGLSMRAVAAELDATTGVVTHYFPTKRALTAFALELLSEQGATRTRRRADPGLPALRAALMDMLPLDDASQTANRIWISSWDAALADPGHAADHAERYRASRSRVRELLASVLDEEKDDDDGRRSTRGAAGTERRAEVVHAAVLGLAVQAVLDPDSYPAQRQVELLDELLARVVVPLTPQ</sequence>
<dbReference type="PANTHER" id="PTHR30055:SF148">
    <property type="entry name" value="TETR-FAMILY TRANSCRIPTIONAL REGULATOR"/>
    <property type="match status" value="1"/>
</dbReference>